<feature type="region of interest" description="Disordered" evidence="2">
    <location>
        <begin position="440"/>
        <end position="465"/>
    </location>
</feature>
<evidence type="ECO:0000313" key="3">
    <source>
        <dbReference type="EMBL" id="GAF48241.1"/>
    </source>
</evidence>
<keyword evidence="4" id="KW-1185">Reference proteome</keyword>
<name>X0QBD3_RHOWR</name>
<sequence>MYRDDVTTGKSSGCGCGRSTRIPIGSRSGCECHCGGGSCDGLTCLCRPRFFDGQLIAAADFTRLDQYAVAKSRLHNRYLHGVGVVCGLEVVCNPCDETVTVRSGYALGPCGEDIVVCEDTRVDVAALVKDHRRSVSRVDCPPYSDPAVDCEAARQKWVLGICYDERPAHPVSSLKRPGSGCSCGGSCGGGCRGSSKSPSGGSSRGCGGSCSAPPSAPSSCAPTQICEGFRFSLTRLPNPTRSLDRTEPTARHAEGELSARVLACLTNITNRLTSVPPRGGELVTYCCDLKADLREVIETGDIHDCMLGQRLNEIVCPDPEDKDANDKARAAIAAMLQIAVDLFRSCVCSALLPPCGNDSPDDCVPLAVLTVRSSDLRVLDICNWSARKFAITMPALSYWFGWMPIFDTVRTTLERLCCDAVRQPRFGITNNLTVTERHVTKVQQSESPNKAAPPPHGVKQNQESHNDIRAVEESSAFVRIAAQYAETWSSLSGLEATVLAALGARGTGGQHLASELELENPLAALTIAQIAAPAGAALLTPELAARFRSSLSQEPTPVKAPVDEDRLARLEASLAKLKRTVQTQARTIERLSGQGPNR</sequence>
<evidence type="ECO:0000256" key="1">
    <source>
        <dbReference type="SAM" id="Coils"/>
    </source>
</evidence>
<dbReference type="EMBL" id="BAWF01000051">
    <property type="protein sequence ID" value="GAF48241.1"/>
    <property type="molecule type" value="Genomic_DNA"/>
</dbReference>
<gene>
    <name evidence="3" type="ORF">RW1_051_00050</name>
</gene>
<dbReference type="Proteomes" id="UP000019491">
    <property type="component" value="Unassembled WGS sequence"/>
</dbReference>
<accession>X0QBD3</accession>
<evidence type="ECO:0000256" key="2">
    <source>
        <dbReference type="SAM" id="MobiDB-lite"/>
    </source>
</evidence>
<protein>
    <submittedName>
        <fullName evidence="3">Uncharacterized protein</fullName>
    </submittedName>
</protein>
<reference evidence="3 4" key="1">
    <citation type="submission" date="2014-02" db="EMBL/GenBank/DDBJ databases">
        <title>Whole genome shotgun sequence of Rhodococcus wratislaviensis NBRC 100605.</title>
        <authorList>
            <person name="Hosoyama A."/>
            <person name="Tsuchikane K."/>
            <person name="Yoshida I."/>
            <person name="Ohji S."/>
            <person name="Ichikawa N."/>
            <person name="Yamazoe A."/>
            <person name="Fujita N."/>
        </authorList>
    </citation>
    <scope>NUCLEOTIDE SEQUENCE [LARGE SCALE GENOMIC DNA]</scope>
    <source>
        <strain evidence="3 4">NBRC 100605</strain>
    </source>
</reference>
<proteinExistence type="predicted"/>
<organism evidence="3 4">
    <name type="scientific">Rhodococcus wratislaviensis NBRC 100605</name>
    <dbReference type="NCBI Taxonomy" id="1219028"/>
    <lineage>
        <taxon>Bacteria</taxon>
        <taxon>Bacillati</taxon>
        <taxon>Actinomycetota</taxon>
        <taxon>Actinomycetes</taxon>
        <taxon>Mycobacteriales</taxon>
        <taxon>Nocardiaceae</taxon>
        <taxon>Rhodococcus</taxon>
    </lineage>
</organism>
<evidence type="ECO:0000313" key="4">
    <source>
        <dbReference type="Proteomes" id="UP000019491"/>
    </source>
</evidence>
<comment type="caution">
    <text evidence="3">The sequence shown here is derived from an EMBL/GenBank/DDBJ whole genome shotgun (WGS) entry which is preliminary data.</text>
</comment>
<feature type="coiled-coil region" evidence="1">
    <location>
        <begin position="567"/>
        <end position="594"/>
    </location>
</feature>
<dbReference type="AlphaFoldDB" id="X0QBD3"/>
<keyword evidence="1" id="KW-0175">Coiled coil</keyword>